<dbReference type="PANTHER" id="PTHR43671">
    <property type="entry name" value="SERINE/THREONINE-PROTEIN KINASE NEK"/>
    <property type="match status" value="1"/>
</dbReference>
<organism evidence="19 20">
    <name type="scientific">Rhizodiscina lignyota</name>
    <dbReference type="NCBI Taxonomy" id="1504668"/>
    <lineage>
        <taxon>Eukaryota</taxon>
        <taxon>Fungi</taxon>
        <taxon>Dikarya</taxon>
        <taxon>Ascomycota</taxon>
        <taxon>Pezizomycotina</taxon>
        <taxon>Dothideomycetes</taxon>
        <taxon>Pleosporomycetidae</taxon>
        <taxon>Aulographales</taxon>
        <taxon>Rhizodiscinaceae</taxon>
        <taxon>Rhizodiscina</taxon>
    </lineage>
</organism>
<reference evidence="19" key="1">
    <citation type="journal article" date="2020" name="Stud. Mycol.">
        <title>101 Dothideomycetes genomes: a test case for predicting lifestyles and emergence of pathogens.</title>
        <authorList>
            <person name="Haridas S."/>
            <person name="Albert R."/>
            <person name="Binder M."/>
            <person name="Bloem J."/>
            <person name="Labutti K."/>
            <person name="Salamov A."/>
            <person name="Andreopoulos B."/>
            <person name="Baker S."/>
            <person name="Barry K."/>
            <person name="Bills G."/>
            <person name="Bluhm B."/>
            <person name="Cannon C."/>
            <person name="Castanera R."/>
            <person name="Culley D."/>
            <person name="Daum C."/>
            <person name="Ezra D."/>
            <person name="Gonzalez J."/>
            <person name="Henrissat B."/>
            <person name="Kuo A."/>
            <person name="Liang C."/>
            <person name="Lipzen A."/>
            <person name="Lutzoni F."/>
            <person name="Magnuson J."/>
            <person name="Mondo S."/>
            <person name="Nolan M."/>
            <person name="Ohm R."/>
            <person name="Pangilinan J."/>
            <person name="Park H.-J."/>
            <person name="Ramirez L."/>
            <person name="Alfaro M."/>
            <person name="Sun H."/>
            <person name="Tritt A."/>
            <person name="Yoshinaga Y."/>
            <person name="Zwiers L.-H."/>
            <person name="Turgeon B."/>
            <person name="Goodwin S."/>
            <person name="Spatafora J."/>
            <person name="Crous P."/>
            <person name="Grigoriev I."/>
        </authorList>
    </citation>
    <scope>NUCLEOTIDE SEQUENCE</scope>
    <source>
        <strain evidence="19">CBS 133067</strain>
    </source>
</reference>
<evidence type="ECO:0000256" key="14">
    <source>
        <dbReference type="ARBA" id="ARBA00047899"/>
    </source>
</evidence>
<feature type="compositionally biased region" description="Polar residues" evidence="17">
    <location>
        <begin position="425"/>
        <end position="444"/>
    </location>
</feature>
<keyword evidence="9" id="KW-0498">Mitosis</keyword>
<evidence type="ECO:0000256" key="9">
    <source>
        <dbReference type="ARBA" id="ARBA00022776"/>
    </source>
</evidence>
<dbReference type="SUPFAM" id="SSF56112">
    <property type="entry name" value="Protein kinase-like (PK-like)"/>
    <property type="match status" value="1"/>
</dbReference>
<dbReference type="GO" id="GO:0005634">
    <property type="term" value="C:nucleus"/>
    <property type="evidence" value="ECO:0007669"/>
    <property type="project" value="UniProtKB-SubCell"/>
</dbReference>
<dbReference type="EC" id="2.7.11.1" evidence="3"/>
<dbReference type="GO" id="GO:0005524">
    <property type="term" value="F:ATP binding"/>
    <property type="evidence" value="ECO:0007669"/>
    <property type="project" value="UniProtKB-KW"/>
</dbReference>
<dbReference type="Pfam" id="PF00069">
    <property type="entry name" value="Pkinase"/>
    <property type="match status" value="2"/>
</dbReference>
<dbReference type="Gene3D" id="3.30.200.20">
    <property type="entry name" value="Phosphorylase Kinase, domain 1"/>
    <property type="match status" value="1"/>
</dbReference>
<feature type="compositionally biased region" description="Acidic residues" evidence="17">
    <location>
        <begin position="538"/>
        <end position="557"/>
    </location>
</feature>
<dbReference type="GO" id="GO:0005737">
    <property type="term" value="C:cytoplasm"/>
    <property type="evidence" value="ECO:0007669"/>
    <property type="project" value="TreeGrafter"/>
</dbReference>
<feature type="compositionally biased region" description="Low complexity" evidence="17">
    <location>
        <begin position="586"/>
        <end position="605"/>
    </location>
</feature>
<comment type="subcellular location">
    <subcellularLocation>
        <location evidence="1">Nucleus</location>
    </subcellularLocation>
</comment>
<feature type="compositionally biased region" description="Polar residues" evidence="17">
    <location>
        <begin position="400"/>
        <end position="414"/>
    </location>
</feature>
<dbReference type="GO" id="GO:0051301">
    <property type="term" value="P:cell division"/>
    <property type="evidence" value="ECO:0007669"/>
    <property type="project" value="UniProtKB-KW"/>
</dbReference>
<dbReference type="FunFam" id="1.10.510.10:FF:000697">
    <property type="entry name" value="G2-specific protein kinase nimA"/>
    <property type="match status" value="1"/>
</dbReference>
<comment type="similarity">
    <text evidence="2">Belongs to the protein kinase superfamily. CAMK Ser/Thr protein kinase family.</text>
</comment>
<dbReference type="EMBL" id="ML978127">
    <property type="protein sequence ID" value="KAF2097758.1"/>
    <property type="molecule type" value="Genomic_DNA"/>
</dbReference>
<evidence type="ECO:0000256" key="8">
    <source>
        <dbReference type="ARBA" id="ARBA00022741"/>
    </source>
</evidence>
<evidence type="ECO:0000256" key="1">
    <source>
        <dbReference type="ARBA" id="ARBA00004123"/>
    </source>
</evidence>
<evidence type="ECO:0000256" key="13">
    <source>
        <dbReference type="ARBA" id="ARBA00023306"/>
    </source>
</evidence>
<feature type="region of interest" description="Disordered" evidence="17">
    <location>
        <begin position="666"/>
        <end position="724"/>
    </location>
</feature>
<keyword evidence="12" id="KW-0539">Nucleus</keyword>
<evidence type="ECO:0000256" key="15">
    <source>
        <dbReference type="ARBA" id="ARBA00048679"/>
    </source>
</evidence>
<evidence type="ECO:0000259" key="18">
    <source>
        <dbReference type="PROSITE" id="PS50011"/>
    </source>
</evidence>
<evidence type="ECO:0000256" key="11">
    <source>
        <dbReference type="ARBA" id="ARBA00022840"/>
    </source>
</evidence>
<dbReference type="GO" id="GO:0004674">
    <property type="term" value="F:protein serine/threonine kinase activity"/>
    <property type="evidence" value="ECO:0007669"/>
    <property type="project" value="UniProtKB-KW"/>
</dbReference>
<gene>
    <name evidence="19" type="ORF">NA57DRAFT_40301</name>
</gene>
<dbReference type="GO" id="GO:0007059">
    <property type="term" value="P:chromosome segregation"/>
    <property type="evidence" value="ECO:0007669"/>
    <property type="project" value="TreeGrafter"/>
</dbReference>
<proteinExistence type="inferred from homology"/>
<feature type="region of interest" description="Disordered" evidence="17">
    <location>
        <begin position="457"/>
        <end position="481"/>
    </location>
</feature>
<dbReference type="InterPro" id="IPR008271">
    <property type="entry name" value="Ser/Thr_kinase_AS"/>
</dbReference>
<evidence type="ECO:0000256" key="10">
    <source>
        <dbReference type="ARBA" id="ARBA00022777"/>
    </source>
</evidence>
<dbReference type="InterPro" id="IPR000719">
    <property type="entry name" value="Prot_kinase_dom"/>
</dbReference>
<keyword evidence="7" id="KW-0808">Transferase</keyword>
<dbReference type="Proteomes" id="UP000799772">
    <property type="component" value="Unassembled WGS sequence"/>
</dbReference>
<keyword evidence="5" id="KW-0597">Phosphoprotein</keyword>
<dbReference type="GO" id="GO:0044732">
    <property type="term" value="C:mitotic spindle pole body"/>
    <property type="evidence" value="ECO:0007669"/>
    <property type="project" value="TreeGrafter"/>
</dbReference>
<feature type="region of interest" description="Disordered" evidence="17">
    <location>
        <begin position="516"/>
        <end position="644"/>
    </location>
</feature>
<comment type="catalytic activity">
    <reaction evidence="15">
        <text>L-seryl-[protein] + ATP = O-phospho-L-seryl-[protein] + ADP + H(+)</text>
        <dbReference type="Rhea" id="RHEA:17989"/>
        <dbReference type="Rhea" id="RHEA-COMP:9863"/>
        <dbReference type="Rhea" id="RHEA-COMP:11604"/>
        <dbReference type="ChEBI" id="CHEBI:15378"/>
        <dbReference type="ChEBI" id="CHEBI:29999"/>
        <dbReference type="ChEBI" id="CHEBI:30616"/>
        <dbReference type="ChEBI" id="CHEBI:83421"/>
        <dbReference type="ChEBI" id="CHEBI:456216"/>
        <dbReference type="EC" id="2.7.11.1"/>
    </reaction>
</comment>
<keyword evidence="6" id="KW-0132">Cell division</keyword>
<evidence type="ECO:0000256" key="2">
    <source>
        <dbReference type="ARBA" id="ARBA00006692"/>
    </source>
</evidence>
<feature type="compositionally biased region" description="Basic and acidic residues" evidence="17">
    <location>
        <begin position="699"/>
        <end position="710"/>
    </location>
</feature>
<feature type="compositionally biased region" description="Polar residues" evidence="17">
    <location>
        <begin position="517"/>
        <end position="535"/>
    </location>
</feature>
<feature type="domain" description="Protein kinase" evidence="18">
    <location>
        <begin position="9"/>
        <end position="293"/>
    </location>
</feature>
<evidence type="ECO:0000256" key="17">
    <source>
        <dbReference type="SAM" id="MobiDB-lite"/>
    </source>
</evidence>
<dbReference type="InterPro" id="IPR050660">
    <property type="entry name" value="NEK_Ser/Thr_kinase"/>
</dbReference>
<evidence type="ECO:0000256" key="4">
    <source>
        <dbReference type="ARBA" id="ARBA00022527"/>
    </source>
</evidence>
<evidence type="ECO:0000256" key="12">
    <source>
        <dbReference type="ARBA" id="ARBA00023242"/>
    </source>
</evidence>
<feature type="region of interest" description="Disordered" evidence="17">
    <location>
        <begin position="398"/>
        <end position="444"/>
    </location>
</feature>
<dbReference type="OrthoDB" id="10250725at2759"/>
<comment type="catalytic activity">
    <reaction evidence="14">
        <text>L-threonyl-[protein] + ATP = O-phospho-L-threonyl-[protein] + ADP + H(+)</text>
        <dbReference type="Rhea" id="RHEA:46608"/>
        <dbReference type="Rhea" id="RHEA-COMP:11060"/>
        <dbReference type="Rhea" id="RHEA-COMP:11605"/>
        <dbReference type="ChEBI" id="CHEBI:15378"/>
        <dbReference type="ChEBI" id="CHEBI:30013"/>
        <dbReference type="ChEBI" id="CHEBI:30616"/>
        <dbReference type="ChEBI" id="CHEBI:61977"/>
        <dbReference type="ChEBI" id="CHEBI:456216"/>
        <dbReference type="EC" id="2.7.11.1"/>
    </reaction>
</comment>
<keyword evidence="20" id="KW-1185">Reference proteome</keyword>
<dbReference type="PROSITE" id="PS50011">
    <property type="entry name" value="PROTEIN_KINASE_DOM"/>
    <property type="match status" value="1"/>
</dbReference>
<evidence type="ECO:0000313" key="20">
    <source>
        <dbReference type="Proteomes" id="UP000799772"/>
    </source>
</evidence>
<dbReference type="CDD" id="cd08217">
    <property type="entry name" value="STKc_Nek2"/>
    <property type="match status" value="1"/>
</dbReference>
<name>A0A9P4ID12_9PEZI</name>
<feature type="coiled-coil region" evidence="16">
    <location>
        <begin position="306"/>
        <end position="347"/>
    </location>
</feature>
<evidence type="ECO:0000313" key="19">
    <source>
        <dbReference type="EMBL" id="KAF2097758.1"/>
    </source>
</evidence>
<protein>
    <recommendedName>
        <fullName evidence="3">non-specific serine/threonine protein kinase</fullName>
        <ecNumber evidence="3">2.7.11.1</ecNumber>
    </recommendedName>
</protein>
<dbReference type="Gene3D" id="1.10.510.10">
    <property type="entry name" value="Transferase(Phosphotransferase) domain 1"/>
    <property type="match status" value="1"/>
</dbReference>
<keyword evidence="16" id="KW-0175">Coiled coil</keyword>
<comment type="caution">
    <text evidence="19">The sequence shown here is derived from an EMBL/GenBank/DDBJ whole genome shotgun (WGS) entry which is preliminary data.</text>
</comment>
<dbReference type="InterPro" id="IPR011009">
    <property type="entry name" value="Kinase-like_dom_sf"/>
</dbReference>
<keyword evidence="13" id="KW-0131">Cell cycle</keyword>
<keyword evidence="10 19" id="KW-0418">Kinase</keyword>
<evidence type="ECO:0000256" key="3">
    <source>
        <dbReference type="ARBA" id="ARBA00012513"/>
    </source>
</evidence>
<keyword evidence="4" id="KW-0723">Serine/threonine-protein kinase</keyword>
<dbReference type="PANTHER" id="PTHR43671:SF13">
    <property type="entry name" value="SERINE_THREONINE-PROTEIN KINASE NEK2"/>
    <property type="match status" value="1"/>
</dbReference>
<keyword evidence="8" id="KW-0547">Nucleotide-binding</keyword>
<dbReference type="SMART" id="SM00220">
    <property type="entry name" value="S_TKc"/>
    <property type="match status" value="1"/>
</dbReference>
<evidence type="ECO:0000256" key="5">
    <source>
        <dbReference type="ARBA" id="ARBA00022553"/>
    </source>
</evidence>
<sequence>MAEKESDKYDVLEKIGQGSFGVINKVRKKSDGQILCRKEISYLRMTPKEREQLSAEIQILKELRHPNIVAYFNRAHDRDTADVHLYMEYCGNGDLGRVIKQLKRESKYADEEFVWSMFSQIVSALYRCHYGEDPPEVGGLRNLLGGSREIKPPRANSRMVLHRDLKPENIFLGEDNSVKLGDFGLSKIIASHDFASTYVGTPFYMSPEICAAERYTLYSDIWSLGCIMYELCAKEPPFNAKTHFDLIQKIKAGKTAPLPVIYSQELKNVIGSCLRTDPSRRPDTAQLINLPIVRLMRKQTEVVEFGNQLKQEKSMASRKAKELEDRVRNVNAEMEKSRHEIDEKLRREWEVRAQLEIDRRVQEHIKKLNELYPDEVEKEVQKRLAERLVELKNQGPAYVQSCTPTKPRSNSTNTDLDEDGYISRNGGQSFSTLGEASEFPSQTDLSDLSDLHIESPLLSKKAPRPSLPGNQPPKRPTRTPFTRAKTMMDTANQHSPMDVHMASPSPMTIGALALSPRRTQPASKWEPTNASSLPNISDIEDSDADDTDYDAAIDELDGIPVLPSPTRNADTTDPFKPLKPRPNSAVPVVTTSPTRKTTTAPASPTRPSPRKTGAAPATSNSTANGKSSETTGTGLKSKKGLPYEDMIRQAMRNQIQGRTLVELAQARAGGRDIPSRGAGSDSEMEPASKVRTRTTVPEEPPKWDPTRDEMPSPFLKKTAPRPVR</sequence>
<evidence type="ECO:0000256" key="6">
    <source>
        <dbReference type="ARBA" id="ARBA00022618"/>
    </source>
</evidence>
<keyword evidence="11" id="KW-0067">ATP-binding</keyword>
<dbReference type="AlphaFoldDB" id="A0A9P4ID12"/>
<feature type="compositionally biased region" description="Polar residues" evidence="17">
    <location>
        <begin position="617"/>
        <end position="634"/>
    </location>
</feature>
<dbReference type="PROSITE" id="PS00108">
    <property type="entry name" value="PROTEIN_KINASE_ST"/>
    <property type="match status" value="1"/>
</dbReference>
<evidence type="ECO:0000256" key="7">
    <source>
        <dbReference type="ARBA" id="ARBA00022679"/>
    </source>
</evidence>
<accession>A0A9P4ID12</accession>
<evidence type="ECO:0000256" key="16">
    <source>
        <dbReference type="SAM" id="Coils"/>
    </source>
</evidence>